<dbReference type="InterPro" id="IPR036651">
    <property type="entry name" value="Gln_synt_N_sf"/>
</dbReference>
<dbReference type="GO" id="GO:0006542">
    <property type="term" value="P:glutamine biosynthetic process"/>
    <property type="evidence" value="ECO:0007669"/>
    <property type="project" value="InterPro"/>
</dbReference>
<gene>
    <name evidence="7" type="ORF">F0357_11780</name>
</gene>
<evidence type="ECO:0000256" key="4">
    <source>
        <dbReference type="PROSITE-ProRule" id="PRU01331"/>
    </source>
</evidence>
<evidence type="ECO:0000256" key="2">
    <source>
        <dbReference type="ARBA" id="ARBA00022598"/>
    </source>
</evidence>
<evidence type="ECO:0000313" key="7">
    <source>
        <dbReference type="EMBL" id="MQT13310.1"/>
    </source>
</evidence>
<keyword evidence="8" id="KW-1185">Reference proteome</keyword>
<dbReference type="InterPro" id="IPR014746">
    <property type="entry name" value="Gln_synth/guanido_kin_cat_dom"/>
</dbReference>
<organism evidence="7 8">
    <name type="scientific">Segnochrobactrum spirostomi</name>
    <dbReference type="NCBI Taxonomy" id="2608987"/>
    <lineage>
        <taxon>Bacteria</taxon>
        <taxon>Pseudomonadati</taxon>
        <taxon>Pseudomonadota</taxon>
        <taxon>Alphaproteobacteria</taxon>
        <taxon>Hyphomicrobiales</taxon>
        <taxon>Segnochrobactraceae</taxon>
        <taxon>Segnochrobactrum</taxon>
    </lineage>
</organism>
<reference evidence="7 8" key="1">
    <citation type="submission" date="2019-09" db="EMBL/GenBank/DDBJ databases">
        <title>Segnochrobactrum spirostomi gen. nov., sp. nov., isolated from the ciliate Spirostomum cf. yagiui and description of a novel family, Segnochrobactraceae fam. nov. within the order Rhizobiales of the class Alphaproteobacteria.</title>
        <authorList>
            <person name="Akter S."/>
            <person name="Shazib S.U.A."/>
            <person name="Shin M.K."/>
        </authorList>
    </citation>
    <scope>NUCLEOTIDE SEQUENCE [LARGE SCALE GENOMIC DNA]</scope>
    <source>
        <strain evidence="7 8">Sp-1</strain>
    </source>
</reference>
<dbReference type="SUPFAM" id="SSF55931">
    <property type="entry name" value="Glutamine synthetase/guanido kinase"/>
    <property type="match status" value="1"/>
</dbReference>
<dbReference type="PANTHER" id="PTHR43785">
    <property type="entry name" value="GAMMA-GLUTAMYLPUTRESCINE SYNTHETASE"/>
    <property type="match status" value="1"/>
</dbReference>
<comment type="caution">
    <text evidence="7">The sequence shown here is derived from an EMBL/GenBank/DDBJ whole genome shotgun (WGS) entry which is preliminary data.</text>
</comment>
<dbReference type="Pfam" id="PF00120">
    <property type="entry name" value="Gln-synt_C"/>
    <property type="match status" value="1"/>
</dbReference>
<evidence type="ECO:0000256" key="1">
    <source>
        <dbReference type="ARBA" id="ARBA00001946"/>
    </source>
</evidence>
<dbReference type="SMART" id="SM01230">
    <property type="entry name" value="Gln-synt_C"/>
    <property type="match status" value="1"/>
</dbReference>
<dbReference type="InterPro" id="IPR008146">
    <property type="entry name" value="Gln_synth_cat_dom"/>
</dbReference>
<evidence type="ECO:0000313" key="8">
    <source>
        <dbReference type="Proteomes" id="UP000332515"/>
    </source>
</evidence>
<keyword evidence="3" id="KW-0460">Magnesium</keyword>
<evidence type="ECO:0000256" key="5">
    <source>
        <dbReference type="RuleBase" id="RU000384"/>
    </source>
</evidence>
<comment type="similarity">
    <text evidence="4 5">Belongs to the glutamine synthetase family.</text>
</comment>
<feature type="domain" description="GS catalytic" evidence="6">
    <location>
        <begin position="124"/>
        <end position="461"/>
    </location>
</feature>
<dbReference type="PROSITE" id="PS00181">
    <property type="entry name" value="GLNA_ATP"/>
    <property type="match status" value="1"/>
</dbReference>
<protein>
    <submittedName>
        <fullName evidence="7">Glutamine synthetase</fullName>
    </submittedName>
</protein>
<dbReference type="AlphaFoldDB" id="A0A6A7Y2K5"/>
<dbReference type="PROSITE" id="PS51987">
    <property type="entry name" value="GS_CATALYTIC"/>
    <property type="match status" value="1"/>
</dbReference>
<dbReference type="GO" id="GO:0006598">
    <property type="term" value="P:polyamine catabolic process"/>
    <property type="evidence" value="ECO:0007669"/>
    <property type="project" value="TreeGrafter"/>
</dbReference>
<evidence type="ECO:0000259" key="6">
    <source>
        <dbReference type="PROSITE" id="PS51987"/>
    </source>
</evidence>
<comment type="cofactor">
    <cofactor evidence="1">
        <name>Mg(2+)</name>
        <dbReference type="ChEBI" id="CHEBI:18420"/>
    </cofactor>
</comment>
<dbReference type="InterPro" id="IPR027303">
    <property type="entry name" value="Gln_synth_gly_rich_site"/>
</dbReference>
<dbReference type="GO" id="GO:0004356">
    <property type="term" value="F:glutamine synthetase activity"/>
    <property type="evidence" value="ECO:0007669"/>
    <property type="project" value="InterPro"/>
</dbReference>
<dbReference type="EMBL" id="VWNA01000001">
    <property type="protein sequence ID" value="MQT13310.1"/>
    <property type="molecule type" value="Genomic_DNA"/>
</dbReference>
<dbReference type="SUPFAM" id="SSF54368">
    <property type="entry name" value="Glutamine synthetase, N-terminal domain"/>
    <property type="match status" value="1"/>
</dbReference>
<proteinExistence type="inferred from homology"/>
<name>A0A6A7Y2K5_9HYPH</name>
<sequence>MAVRPAAAAPVEEAEAFLAAHPEIVAFDLVLIDANGIARGKMLRRHELLPLFKNGRHLPGSILGLDVSGEDVEETGLVWSDGDADRRGWPIAGSLNRLPWTTPPRGEVRVMLHELDGQPMAADPRHALARQDAALRAMDLAPAAAFELEFYLFDRGATTDGRPRPALLPLSGDRPHAIQVYGVDDLDRMEPFVDAVYRAAEAQKLPVETLISEYAPGQYELTLHHRPDVLAAADDLVMLKRLLRAVALRHGMIASFMAKPVAGCAGSGMHLHASVAGADGRNRFADIDGDLAPLLKHAIAGLLATAEEAALVFAPHANSWRRFAAASYAPTQPTWGTNNRSVAVRVPAGAAETRHLEHRWAGVDANPYLVATAVLAGMRHGIEARLDPGAPATGNGYAAAASTALPPDWRSAIVAAERSDFLKRALGERLHTVFLALKRAEYLKLAAEVTPAERSQLLDLI</sequence>
<dbReference type="Gene3D" id="3.30.590.10">
    <property type="entry name" value="Glutamine synthetase/guanido kinase, catalytic domain"/>
    <property type="match status" value="1"/>
</dbReference>
<keyword evidence="2" id="KW-0436">Ligase</keyword>
<evidence type="ECO:0000256" key="3">
    <source>
        <dbReference type="ARBA" id="ARBA00022842"/>
    </source>
</evidence>
<dbReference type="PANTHER" id="PTHR43785:SF12">
    <property type="entry name" value="TYPE-1 GLUTAMINE SYNTHETASE 2"/>
    <property type="match status" value="1"/>
</dbReference>
<dbReference type="Proteomes" id="UP000332515">
    <property type="component" value="Unassembled WGS sequence"/>
</dbReference>
<accession>A0A6A7Y2K5</accession>